<dbReference type="InterPro" id="IPR002347">
    <property type="entry name" value="SDR_fam"/>
</dbReference>
<evidence type="ECO:0000256" key="3">
    <source>
        <dbReference type="RuleBase" id="RU000363"/>
    </source>
</evidence>
<dbReference type="PANTHER" id="PTHR42760">
    <property type="entry name" value="SHORT-CHAIN DEHYDROGENASES/REDUCTASES FAMILY MEMBER"/>
    <property type="match status" value="1"/>
</dbReference>
<dbReference type="PRINTS" id="PR00081">
    <property type="entry name" value="GDHRDH"/>
</dbReference>
<dbReference type="Pfam" id="PF00106">
    <property type="entry name" value="adh_short"/>
    <property type="match status" value="1"/>
</dbReference>
<evidence type="ECO:0000256" key="4">
    <source>
        <dbReference type="SAM" id="MobiDB-lite"/>
    </source>
</evidence>
<dbReference type="PRINTS" id="PR00080">
    <property type="entry name" value="SDRFAMILY"/>
</dbReference>
<keyword evidence="2" id="KW-0521">NADP</keyword>
<dbReference type="InterPro" id="IPR036291">
    <property type="entry name" value="NAD(P)-bd_dom_sf"/>
</dbReference>
<dbReference type="InterPro" id="IPR020904">
    <property type="entry name" value="Sc_DH/Rdtase_CS"/>
</dbReference>
<feature type="region of interest" description="Disordered" evidence="4">
    <location>
        <begin position="1"/>
        <end position="34"/>
    </location>
</feature>
<sequence length="328" mass="34463">MARIGQVTNMAQNGTHQQASHLPVPNSPTHGGNISSLQDRVALITGGSSGLGRAIAQAYAAAGAYIISADLSQTPPAAPTISSKTNEDFSTPTIDLINSHFPSSKEGVHRASYVNCDVTDEESVKNAVGFAVQKYGRLDIIVNNAGISAESSSPTYNGTFTRIHETDVSILDKTLAVNVRGVWLGTKHAVAQFLAQEPHPVFGRSGSDVHRGWVINLASILGSVGLPGASSYVTSKGAVMQLTKATALEYAKDGIHVNALQPGFTDTHMLETMYARSENVVQTLNALHPWGRTGRAEDIARAAVFLAGEGAGWITGTSIVVDGGYLAQ</sequence>
<comment type="caution">
    <text evidence="5">The sequence shown here is derived from an EMBL/GenBank/DDBJ whole genome shotgun (WGS) entry which is preliminary data.</text>
</comment>
<dbReference type="PROSITE" id="PS00061">
    <property type="entry name" value="ADH_SHORT"/>
    <property type="match status" value="1"/>
</dbReference>
<evidence type="ECO:0000313" key="6">
    <source>
        <dbReference type="Proteomes" id="UP001345691"/>
    </source>
</evidence>
<evidence type="ECO:0008006" key="7">
    <source>
        <dbReference type="Google" id="ProtNLM"/>
    </source>
</evidence>
<protein>
    <recommendedName>
        <fullName evidence="7">NAD(P)-binding protein</fullName>
    </recommendedName>
</protein>
<name>A0ABR0JAM4_9EURO</name>
<organism evidence="5 6">
    <name type="scientific">Exophiala sideris</name>
    <dbReference type="NCBI Taxonomy" id="1016849"/>
    <lineage>
        <taxon>Eukaryota</taxon>
        <taxon>Fungi</taxon>
        <taxon>Dikarya</taxon>
        <taxon>Ascomycota</taxon>
        <taxon>Pezizomycotina</taxon>
        <taxon>Eurotiomycetes</taxon>
        <taxon>Chaetothyriomycetidae</taxon>
        <taxon>Chaetothyriales</taxon>
        <taxon>Herpotrichiellaceae</taxon>
        <taxon>Exophiala</taxon>
    </lineage>
</organism>
<proteinExistence type="inferred from homology"/>
<dbReference type="Gene3D" id="3.40.50.720">
    <property type="entry name" value="NAD(P)-binding Rossmann-like Domain"/>
    <property type="match status" value="1"/>
</dbReference>
<reference evidence="5 6" key="1">
    <citation type="submission" date="2023-08" db="EMBL/GenBank/DDBJ databases">
        <title>Black Yeasts Isolated from many extreme environments.</title>
        <authorList>
            <person name="Coleine C."/>
            <person name="Stajich J.E."/>
            <person name="Selbmann L."/>
        </authorList>
    </citation>
    <scope>NUCLEOTIDE SEQUENCE [LARGE SCALE GENOMIC DNA]</scope>
    <source>
        <strain evidence="5 6">CCFEE 6328</strain>
    </source>
</reference>
<gene>
    <name evidence="5" type="ORF">LTR69_005681</name>
</gene>
<evidence type="ECO:0000313" key="5">
    <source>
        <dbReference type="EMBL" id="KAK5060364.1"/>
    </source>
</evidence>
<dbReference type="PANTHER" id="PTHR42760:SF124">
    <property type="entry name" value="SHORT-CHAIN DEHYDROGENASE_REDUCTASE"/>
    <property type="match status" value="1"/>
</dbReference>
<dbReference type="EMBL" id="JAVRRF010000011">
    <property type="protein sequence ID" value="KAK5060364.1"/>
    <property type="molecule type" value="Genomic_DNA"/>
</dbReference>
<evidence type="ECO:0000256" key="1">
    <source>
        <dbReference type="ARBA" id="ARBA00006484"/>
    </source>
</evidence>
<dbReference type="CDD" id="cd05233">
    <property type="entry name" value="SDR_c"/>
    <property type="match status" value="1"/>
</dbReference>
<accession>A0ABR0JAM4</accession>
<feature type="compositionally biased region" description="Polar residues" evidence="4">
    <location>
        <begin position="1"/>
        <end position="20"/>
    </location>
</feature>
<evidence type="ECO:0000256" key="2">
    <source>
        <dbReference type="ARBA" id="ARBA00022857"/>
    </source>
</evidence>
<dbReference type="Pfam" id="PF13561">
    <property type="entry name" value="adh_short_C2"/>
    <property type="match status" value="1"/>
</dbReference>
<keyword evidence="6" id="KW-1185">Reference proteome</keyword>
<dbReference type="Proteomes" id="UP001345691">
    <property type="component" value="Unassembled WGS sequence"/>
</dbReference>
<comment type="similarity">
    <text evidence="1 3">Belongs to the short-chain dehydrogenases/reductases (SDR) family.</text>
</comment>
<dbReference type="SUPFAM" id="SSF51735">
    <property type="entry name" value="NAD(P)-binding Rossmann-fold domains"/>
    <property type="match status" value="1"/>
</dbReference>